<proteinExistence type="predicted"/>
<accession>A0ABD3N1E0</accession>
<comment type="caution">
    <text evidence="2">The sequence shown here is derived from an EMBL/GenBank/DDBJ whole genome shotgun (WGS) entry which is preliminary data.</text>
</comment>
<dbReference type="AlphaFoldDB" id="A0ABD3N1E0"/>
<keyword evidence="3" id="KW-1185">Reference proteome</keyword>
<reference evidence="2 3" key="1">
    <citation type="submission" date="2024-10" db="EMBL/GenBank/DDBJ databases">
        <title>Updated reference genomes for cyclostephanoid diatoms.</title>
        <authorList>
            <person name="Roberts W.R."/>
            <person name="Alverson A.J."/>
        </authorList>
    </citation>
    <scope>NUCLEOTIDE SEQUENCE [LARGE SCALE GENOMIC DNA]</scope>
    <source>
        <strain evidence="2 3">AJA276-08</strain>
    </source>
</reference>
<feature type="compositionally biased region" description="Basic and acidic residues" evidence="1">
    <location>
        <begin position="34"/>
        <end position="45"/>
    </location>
</feature>
<dbReference type="EMBL" id="JALLAZ020001642">
    <property type="protein sequence ID" value="KAL3769954.1"/>
    <property type="molecule type" value="Genomic_DNA"/>
</dbReference>
<dbReference type="Proteomes" id="UP001530315">
    <property type="component" value="Unassembled WGS sequence"/>
</dbReference>
<evidence type="ECO:0000313" key="2">
    <source>
        <dbReference type="EMBL" id="KAL3769954.1"/>
    </source>
</evidence>
<sequence>MFSHSYDPLGREYLLPPGSFQTRKKKERAHRRRAVEVERRRRTELLEGGGSTRHAAGEDSTREDRWRRGGVMPQQCQIAGVEWPRRCRLDSIAQGDDDLNTVSTSSYPPSFIYARVFASHDEMDQGFENHPRESINMKTAVGNPEDGDMVKLQRQAIMRIANPPTESKIDIEDDDNESYLPPHIIGEEDMSDYEDDLEG</sequence>
<name>A0ABD3N1E0_9STRA</name>
<feature type="compositionally biased region" description="Acidic residues" evidence="1">
    <location>
        <begin position="187"/>
        <end position="199"/>
    </location>
</feature>
<feature type="region of interest" description="Disordered" evidence="1">
    <location>
        <begin position="162"/>
        <end position="199"/>
    </location>
</feature>
<feature type="region of interest" description="Disordered" evidence="1">
    <location>
        <begin position="1"/>
        <end position="70"/>
    </location>
</feature>
<evidence type="ECO:0000313" key="3">
    <source>
        <dbReference type="Proteomes" id="UP001530315"/>
    </source>
</evidence>
<feature type="compositionally biased region" description="Basic and acidic residues" evidence="1">
    <location>
        <begin position="55"/>
        <end position="67"/>
    </location>
</feature>
<protein>
    <submittedName>
        <fullName evidence="2">Uncharacterized protein</fullName>
    </submittedName>
</protein>
<evidence type="ECO:0000256" key="1">
    <source>
        <dbReference type="SAM" id="MobiDB-lite"/>
    </source>
</evidence>
<feature type="compositionally biased region" description="Basic residues" evidence="1">
    <location>
        <begin position="22"/>
        <end position="33"/>
    </location>
</feature>
<organism evidence="2 3">
    <name type="scientific">Stephanodiscus triporus</name>
    <dbReference type="NCBI Taxonomy" id="2934178"/>
    <lineage>
        <taxon>Eukaryota</taxon>
        <taxon>Sar</taxon>
        <taxon>Stramenopiles</taxon>
        <taxon>Ochrophyta</taxon>
        <taxon>Bacillariophyta</taxon>
        <taxon>Coscinodiscophyceae</taxon>
        <taxon>Thalassiosirophycidae</taxon>
        <taxon>Stephanodiscales</taxon>
        <taxon>Stephanodiscaceae</taxon>
        <taxon>Stephanodiscus</taxon>
    </lineage>
</organism>
<gene>
    <name evidence="2" type="ORF">ACHAW5_010028</name>
</gene>